<dbReference type="SUPFAM" id="SSF54060">
    <property type="entry name" value="His-Me finger endonucleases"/>
    <property type="match status" value="1"/>
</dbReference>
<dbReference type="SMART" id="SM00892">
    <property type="entry name" value="Endonuclease_NS"/>
    <property type="match status" value="1"/>
</dbReference>
<keyword evidence="4" id="KW-0540">Nuclease</keyword>
<dbReference type="Pfam" id="PF01223">
    <property type="entry name" value="Endonuclease_NS"/>
    <property type="match status" value="1"/>
</dbReference>
<dbReference type="GO" id="GO:0004519">
    <property type="term" value="F:endonuclease activity"/>
    <property type="evidence" value="ECO:0007669"/>
    <property type="project" value="UniProtKB-KW"/>
</dbReference>
<dbReference type="InterPro" id="IPR044925">
    <property type="entry name" value="His-Me_finger_sf"/>
</dbReference>
<feature type="domain" description="DNA/RNA non-specific endonuclease/pyrophosphatase/phosphodiesterase" evidence="3">
    <location>
        <begin position="79"/>
        <end position="291"/>
    </location>
</feature>
<dbReference type="InterPro" id="IPR044929">
    <property type="entry name" value="DNA/RNA_non-sp_Endonuclease_sf"/>
</dbReference>
<dbReference type="Gene3D" id="3.40.570.10">
    <property type="entry name" value="Extracellular Endonuclease, subunit A"/>
    <property type="match status" value="1"/>
</dbReference>
<feature type="region of interest" description="Disordered" evidence="1">
    <location>
        <begin position="34"/>
        <end position="56"/>
    </location>
</feature>
<evidence type="ECO:0000313" key="4">
    <source>
        <dbReference type="EMBL" id="MFD2744132.1"/>
    </source>
</evidence>
<evidence type="ECO:0000259" key="2">
    <source>
        <dbReference type="SMART" id="SM00477"/>
    </source>
</evidence>
<proteinExistence type="predicted"/>
<dbReference type="InterPro" id="IPR001604">
    <property type="entry name" value="Endo_G_ENPP1-like_dom"/>
</dbReference>
<dbReference type="RefSeq" id="WP_066751019.1">
    <property type="nucleotide sequence ID" value="NZ_JBHUMB010000014.1"/>
</dbReference>
<keyword evidence="4" id="KW-0378">Hydrolase</keyword>
<sequence length="304" mass="33874">MKSPILYLIFASILLAGSCKDLIHIYKPVPSAQKKNKTHTNAKIADDAPPSAGENSNMYLGNPSNAQTTRIAKNNYLMDLTYYNLSYNADRGIANWVSWHLNKKRLANNTNRSNKFLEFSGLPAAWYQVKPSSYTGSGFDRGHHCPSADRLTSEAANASTFLMVNVLPQAPNNNQRVWNNFEMYLRKRVEDGDEIYIIMGSYGQGGSGKLGYANSIDHSRITVPSNIWKIAVILPEGKNDLQRIADGEAEIIAIDTPNNNDVSASWKSYIVTIRAIERATGYNFLSELSIRAQDRVETKLYNAA</sequence>
<comment type="caution">
    <text evidence="4">The sequence shown here is derived from an EMBL/GenBank/DDBJ whole genome shotgun (WGS) entry which is preliminary data.</text>
</comment>
<reference evidence="5" key="1">
    <citation type="journal article" date="2019" name="Int. J. Syst. Evol. Microbiol.">
        <title>The Global Catalogue of Microorganisms (GCM) 10K type strain sequencing project: providing services to taxonomists for standard genome sequencing and annotation.</title>
        <authorList>
            <consortium name="The Broad Institute Genomics Platform"/>
            <consortium name="The Broad Institute Genome Sequencing Center for Infectious Disease"/>
            <person name="Wu L."/>
            <person name="Ma J."/>
        </authorList>
    </citation>
    <scope>NUCLEOTIDE SEQUENCE [LARGE SCALE GENOMIC DNA]</scope>
    <source>
        <strain evidence="5">KCTC 42247</strain>
    </source>
</reference>
<dbReference type="InterPro" id="IPR020821">
    <property type="entry name" value="ENPP1-3/EXOG-like_nuc-like"/>
</dbReference>
<dbReference type="SMART" id="SM00477">
    <property type="entry name" value="NUC"/>
    <property type="match status" value="1"/>
</dbReference>
<organism evidence="4 5">
    <name type="scientific">Sphingobacterium populi</name>
    <dbReference type="NCBI Taxonomy" id="1812824"/>
    <lineage>
        <taxon>Bacteria</taxon>
        <taxon>Pseudomonadati</taxon>
        <taxon>Bacteroidota</taxon>
        <taxon>Sphingobacteriia</taxon>
        <taxon>Sphingobacteriales</taxon>
        <taxon>Sphingobacteriaceae</taxon>
        <taxon>Sphingobacterium</taxon>
    </lineage>
</organism>
<keyword evidence="5" id="KW-1185">Reference proteome</keyword>
<dbReference type="PANTHER" id="PTHR13966:SF5">
    <property type="entry name" value="ENDONUCLEASE G, MITOCHONDRIAL"/>
    <property type="match status" value="1"/>
</dbReference>
<evidence type="ECO:0000256" key="1">
    <source>
        <dbReference type="SAM" id="MobiDB-lite"/>
    </source>
</evidence>
<evidence type="ECO:0000313" key="5">
    <source>
        <dbReference type="Proteomes" id="UP001597418"/>
    </source>
</evidence>
<dbReference type="Proteomes" id="UP001597418">
    <property type="component" value="Unassembled WGS sequence"/>
</dbReference>
<evidence type="ECO:0000259" key="3">
    <source>
        <dbReference type="SMART" id="SM00892"/>
    </source>
</evidence>
<dbReference type="PROSITE" id="PS51257">
    <property type="entry name" value="PROKAR_LIPOPROTEIN"/>
    <property type="match status" value="1"/>
</dbReference>
<accession>A0ABW5UHF7</accession>
<keyword evidence="4" id="KW-0255">Endonuclease</keyword>
<dbReference type="EMBL" id="JBHUMB010000014">
    <property type="protein sequence ID" value="MFD2744132.1"/>
    <property type="molecule type" value="Genomic_DNA"/>
</dbReference>
<dbReference type="PANTHER" id="PTHR13966">
    <property type="entry name" value="ENDONUCLEASE RELATED"/>
    <property type="match status" value="1"/>
</dbReference>
<gene>
    <name evidence="4" type="ORF">ACFSQ6_12095</name>
</gene>
<name>A0ABW5UHF7_9SPHI</name>
<feature type="domain" description="ENPP1-3/EXOG-like endonuclease/phosphodiesterase" evidence="2">
    <location>
        <begin position="80"/>
        <end position="291"/>
    </location>
</feature>
<protein>
    <submittedName>
        <fullName evidence="4">DNA/RNA non-specific endonuclease</fullName>
    </submittedName>
</protein>
<dbReference type="InterPro" id="IPR040255">
    <property type="entry name" value="Non-specific_endonuclease"/>
</dbReference>